<feature type="domain" description="HNH nuclease" evidence="2">
    <location>
        <begin position="267"/>
        <end position="353"/>
    </location>
</feature>
<protein>
    <recommendedName>
        <fullName evidence="2">HNH nuclease domain-containing protein</fullName>
    </recommendedName>
</protein>
<gene>
    <name evidence="3" type="ORF">AOL_s00054g714</name>
</gene>
<dbReference type="eggNOG" id="ENOG502T0MC">
    <property type="taxonomic scope" value="Eukaryota"/>
</dbReference>
<dbReference type="OrthoDB" id="5377835at2759"/>
<dbReference type="Proteomes" id="UP000008784">
    <property type="component" value="Unassembled WGS sequence"/>
</dbReference>
<evidence type="ECO:0000256" key="1">
    <source>
        <dbReference type="SAM" id="MobiDB-lite"/>
    </source>
</evidence>
<feature type="region of interest" description="Disordered" evidence="1">
    <location>
        <begin position="479"/>
        <end position="554"/>
    </location>
</feature>
<evidence type="ECO:0000259" key="2">
    <source>
        <dbReference type="Pfam" id="PF13391"/>
    </source>
</evidence>
<accession>G1X770</accession>
<dbReference type="InterPro" id="IPR003615">
    <property type="entry name" value="HNH_nuc"/>
</dbReference>
<reference evidence="3 4" key="1">
    <citation type="journal article" date="2011" name="PLoS Pathog.">
        <title>Genomic and proteomic analyses of the fungus Arthrobotrys oligospora provide insights into nematode-trap formation.</title>
        <authorList>
            <person name="Yang J."/>
            <person name="Wang L."/>
            <person name="Ji X."/>
            <person name="Feng Y."/>
            <person name="Li X."/>
            <person name="Zou C."/>
            <person name="Xu J."/>
            <person name="Ren Y."/>
            <person name="Mi Q."/>
            <person name="Wu J."/>
            <person name="Liu S."/>
            <person name="Liu Y."/>
            <person name="Huang X."/>
            <person name="Wang H."/>
            <person name="Niu X."/>
            <person name="Li J."/>
            <person name="Liang L."/>
            <person name="Luo Y."/>
            <person name="Ji K."/>
            <person name="Zhou W."/>
            <person name="Yu Z."/>
            <person name="Li G."/>
            <person name="Liu Y."/>
            <person name="Li L."/>
            <person name="Qiao M."/>
            <person name="Feng L."/>
            <person name="Zhang K.-Q."/>
        </authorList>
    </citation>
    <scope>NUCLEOTIDE SEQUENCE [LARGE SCALE GENOMIC DNA]</scope>
    <source>
        <strain evidence="4">ATCC 24927 / CBS 115.81 / DSM 1491</strain>
    </source>
</reference>
<dbReference type="AlphaFoldDB" id="G1X770"/>
<dbReference type="EMBL" id="ADOT01000092">
    <property type="protein sequence ID" value="EGX50978.1"/>
    <property type="molecule type" value="Genomic_DNA"/>
</dbReference>
<dbReference type="GeneID" id="22891287"/>
<dbReference type="RefSeq" id="XP_011120332.1">
    <property type="nucleotide sequence ID" value="XM_011122030.1"/>
</dbReference>
<name>G1X770_ARTOA</name>
<sequence length="554" mass="61597">MSDFTVENEDYKLTAKECRLPATVEKSRTAARIIGWGRAYNVRWRAPFMEVARHYMALLDSPRSERGFIGAAVRTFVESEIDGLTARFVETFQITGRGTHDSTASESSLDKTWVIVADIAAPVVWPQQNSAIERRKRSDAYCRLITDALKASDLTITSSFGAMVYVLLLSDELDPESLDESGIRILDYQGGSSIELEGLGKSLNQIGITIDHALSYWLQRKCASILPPTDSPSRLSMPTGIFASISVVTPRSTHLANQARIRDKYRCVLSHRYSKSVQVCHIVAYSIGKKASGEYKFEFWNFLAMFVGKEAMRKIREYVVGPIDDRTLINRLENTISLSPGCHCEFNDGLFILEPLTQDGSSLLAVDLSKFAEAEIPAKYPVRYTKLPGQIKPLATRGAGLQGLSIDDLDPYELDQDPDVVNARIYNQSMDRALRDGEIVWLETDNPDLRPLPHPHLLWLHANISRVVRMCGRSGEYVYAPESDEEEEPGADTKEAGEGMTSFSPEYQIAGGKEGGIEGLGLAREEWSMDDNGSGEQEAIDPTVVPRRKQGDLG</sequence>
<organism evidence="3 4">
    <name type="scientific">Arthrobotrys oligospora (strain ATCC 24927 / CBS 115.81 / DSM 1491)</name>
    <name type="common">Nematode-trapping fungus</name>
    <name type="synonym">Didymozoophaga oligospora</name>
    <dbReference type="NCBI Taxonomy" id="756982"/>
    <lineage>
        <taxon>Eukaryota</taxon>
        <taxon>Fungi</taxon>
        <taxon>Dikarya</taxon>
        <taxon>Ascomycota</taxon>
        <taxon>Pezizomycotina</taxon>
        <taxon>Orbiliomycetes</taxon>
        <taxon>Orbiliales</taxon>
        <taxon>Orbiliaceae</taxon>
        <taxon>Orbilia</taxon>
        <taxon>Orbilia oligospora</taxon>
    </lineage>
</organism>
<dbReference type="InParanoid" id="G1X770"/>
<dbReference type="Pfam" id="PF13391">
    <property type="entry name" value="HNH_2"/>
    <property type="match status" value="1"/>
</dbReference>
<keyword evidence="4" id="KW-1185">Reference proteome</keyword>
<comment type="caution">
    <text evidence="3">The sequence shown here is derived from an EMBL/GenBank/DDBJ whole genome shotgun (WGS) entry which is preliminary data.</text>
</comment>
<proteinExistence type="predicted"/>
<evidence type="ECO:0000313" key="4">
    <source>
        <dbReference type="Proteomes" id="UP000008784"/>
    </source>
</evidence>
<evidence type="ECO:0000313" key="3">
    <source>
        <dbReference type="EMBL" id="EGX50978.1"/>
    </source>
</evidence>
<dbReference type="HOGENOM" id="CLU_569816_0_0_1"/>